<dbReference type="Pfam" id="PF00144">
    <property type="entry name" value="Beta-lactamase"/>
    <property type="match status" value="1"/>
</dbReference>
<dbReference type="Gene3D" id="3.40.710.10">
    <property type="entry name" value="DD-peptidase/beta-lactamase superfamily"/>
    <property type="match status" value="1"/>
</dbReference>
<dbReference type="InterPro" id="IPR050491">
    <property type="entry name" value="AmpC-like"/>
</dbReference>
<dbReference type="InterPro" id="IPR012338">
    <property type="entry name" value="Beta-lactam/transpept-like"/>
</dbReference>
<dbReference type="SUPFAM" id="SSF56601">
    <property type="entry name" value="beta-lactamase/transpeptidase-like"/>
    <property type="match status" value="1"/>
</dbReference>
<organism evidence="2 3">
    <name type="scientific">Pseudoalteromonas luteoviolacea S4054</name>
    <dbReference type="NCBI Taxonomy" id="1129367"/>
    <lineage>
        <taxon>Bacteria</taxon>
        <taxon>Pseudomonadati</taxon>
        <taxon>Pseudomonadota</taxon>
        <taxon>Gammaproteobacteria</taxon>
        <taxon>Alteromonadales</taxon>
        <taxon>Pseudoalteromonadaceae</taxon>
        <taxon>Pseudoalteromonas</taxon>
    </lineage>
</organism>
<proteinExistence type="predicted"/>
<dbReference type="RefSeq" id="WP_052960901.1">
    <property type="nucleotide sequence ID" value="NZ_AUXW01000135.1"/>
</dbReference>
<name>A0A0F6AFK8_9GAMM</name>
<comment type="caution">
    <text evidence="2">The sequence shown here is derived from an EMBL/GenBank/DDBJ whole genome shotgun (WGS) entry which is preliminary data.</text>
</comment>
<protein>
    <recommendedName>
        <fullName evidence="1">Beta-lactamase-related domain-containing protein</fullName>
    </recommendedName>
</protein>
<accession>A0A0F6AFK8</accession>
<reference evidence="2 3" key="1">
    <citation type="journal article" date="2015" name="BMC Genomics">
        <title>Genome mining reveals unlocked bioactive potential of marine Gram-negative bacteria.</title>
        <authorList>
            <person name="Machado H."/>
            <person name="Sonnenschein E.C."/>
            <person name="Melchiorsen J."/>
            <person name="Gram L."/>
        </authorList>
    </citation>
    <scope>NUCLEOTIDE SEQUENCE [LARGE SCALE GENOMIC DNA]</scope>
    <source>
        <strain evidence="2 3">S4054</strain>
    </source>
</reference>
<dbReference type="InterPro" id="IPR001466">
    <property type="entry name" value="Beta-lactam-related"/>
</dbReference>
<evidence type="ECO:0000313" key="3">
    <source>
        <dbReference type="Proteomes" id="UP000033434"/>
    </source>
</evidence>
<dbReference type="PATRIC" id="fig|1129367.4.peg.1468"/>
<dbReference type="AlphaFoldDB" id="A0A0F6AFK8"/>
<evidence type="ECO:0000313" key="2">
    <source>
        <dbReference type="EMBL" id="KKE84591.1"/>
    </source>
</evidence>
<sequence length="481" mass="52926">MKTTVIATLIAGIFIAPKIGSASEQGSTNIKLELLPLVQVKGEQYVSSTIEKEMRKHNLPGLSVAVVKNGQVVWAEGFGLADKQTNRKVTTETLFQAGSISKPVAALAVLKLVHEGKIKLDADVNQYLKGWQVPSNEFTKSAKVTVRQLLTHSAGLTQHGFPGYQRSSKVPSDIGVLNGQGNTGKVIVDKQPGEGFRYSGGGYTVLDLLVENVTGQSFVDYTSEQILKPLGMTNSTFAQPLSKHLWSQASAAFDVNGNQIEGDWHVYPEQAAAGLWTTPSDIALYVKAIQSARAGKTVGPITPKLVKDMLVFHDNDWGLGPVLKNYQQGLAFEHGGKNKGFTNVFKAYADKGDAFIIMTNGDAASPVMRELQLAISEHFGWDFSRAKKVEKYTFSSAQLKQMVGEYIYDKDSQYLFELTFDEQYILAYDPSRDRTNRLIATSEKSLIDVRDGLTVDIERNDKGEIKALIWSGQYRFVKNSL</sequence>
<dbReference type="Proteomes" id="UP000033434">
    <property type="component" value="Unassembled WGS sequence"/>
</dbReference>
<dbReference type="PANTHER" id="PTHR46825">
    <property type="entry name" value="D-ALANYL-D-ALANINE-CARBOXYPEPTIDASE/ENDOPEPTIDASE AMPH"/>
    <property type="match status" value="1"/>
</dbReference>
<evidence type="ECO:0000259" key="1">
    <source>
        <dbReference type="Pfam" id="PF00144"/>
    </source>
</evidence>
<gene>
    <name evidence="2" type="ORF">N479_08480</name>
</gene>
<dbReference type="PANTHER" id="PTHR46825:SF12">
    <property type="entry name" value="PENICILLIN-BINDING PROTEIN 4"/>
    <property type="match status" value="1"/>
</dbReference>
<dbReference type="EMBL" id="AUXW01000135">
    <property type="protein sequence ID" value="KKE84591.1"/>
    <property type="molecule type" value="Genomic_DNA"/>
</dbReference>
<feature type="domain" description="Beta-lactamase-related" evidence="1">
    <location>
        <begin position="48"/>
        <end position="367"/>
    </location>
</feature>